<proteinExistence type="inferred from homology"/>
<reference evidence="10 11" key="1">
    <citation type="journal article" date="2020" name="Int. J. Syst. Evol. Microbiol.">
        <title>Description of Erysipelothrix piscisicarius sp. nov., an emergent fish pathogen, and assessment of virulence using a tiger barb (Puntigrus tetrazona) infection model.</title>
        <authorList>
            <person name="Pomaranski E.K."/>
            <person name="Griffin M.J."/>
            <person name="Camus A.C."/>
            <person name="Armwood A.R."/>
            <person name="Shelley J."/>
            <person name="Waldbieser G.C."/>
            <person name="LaFrentz B.R."/>
            <person name="Garcia J.C."/>
            <person name="Yanong R."/>
            <person name="Soto E."/>
        </authorList>
    </citation>
    <scope>NUCLEOTIDE SEQUENCE [LARGE SCALE GENOMIC DNA]</scope>
    <source>
        <strain evidence="10 11">15TAL0474</strain>
    </source>
</reference>
<dbReference type="PANTHER" id="PTHR23090">
    <property type="entry name" value="NH 3 /GLUTAMINE-DEPENDENT NAD + SYNTHETASE"/>
    <property type="match status" value="1"/>
</dbReference>
<dbReference type="PIRSF" id="PIRSF006630">
    <property type="entry name" value="NADS_GAT"/>
    <property type="match status" value="1"/>
</dbReference>
<dbReference type="UniPathway" id="UPA00253">
    <property type="reaction ID" value="UER00334"/>
</dbReference>
<dbReference type="InterPro" id="IPR014729">
    <property type="entry name" value="Rossmann-like_a/b/a_fold"/>
</dbReference>
<dbReference type="AlphaFoldDB" id="A0A3Q8S6M4"/>
<dbReference type="EMBL" id="CP034234">
    <property type="protein sequence ID" value="AZK43588.1"/>
    <property type="molecule type" value="Genomic_DNA"/>
</dbReference>
<dbReference type="Gene3D" id="3.40.50.620">
    <property type="entry name" value="HUPs"/>
    <property type="match status" value="1"/>
</dbReference>
<keyword evidence="11" id="KW-1185">Reference proteome</keyword>
<accession>A0A3Q8S6M4</accession>
<evidence type="ECO:0000256" key="2">
    <source>
        <dbReference type="ARBA" id="ARBA00007145"/>
    </source>
</evidence>
<keyword evidence="5 7" id="KW-0067">ATP-binding</keyword>
<dbReference type="InterPro" id="IPR014445">
    <property type="entry name" value="Gln-dep_NAD_synthase"/>
</dbReference>
<evidence type="ECO:0000313" key="11">
    <source>
        <dbReference type="Proteomes" id="UP000278804"/>
    </source>
</evidence>
<dbReference type="GO" id="GO:0004359">
    <property type="term" value="F:glutaminase activity"/>
    <property type="evidence" value="ECO:0007669"/>
    <property type="project" value="InterPro"/>
</dbReference>
<protein>
    <recommendedName>
        <fullName evidence="7">Glutamine-dependent NAD(+) synthetase</fullName>
        <ecNumber evidence="7">6.3.5.1</ecNumber>
    </recommendedName>
    <alternativeName>
        <fullName evidence="7">NAD(+) synthase [glutamine-hydrolyzing]</fullName>
    </alternativeName>
</protein>
<dbReference type="InterPro" id="IPR003010">
    <property type="entry name" value="C-N_Hydrolase"/>
</dbReference>
<evidence type="ECO:0000256" key="7">
    <source>
        <dbReference type="PIRNR" id="PIRNR006630"/>
    </source>
</evidence>
<evidence type="ECO:0000256" key="8">
    <source>
        <dbReference type="RuleBase" id="RU003811"/>
    </source>
</evidence>
<dbReference type="Pfam" id="PF00795">
    <property type="entry name" value="CN_hydrolase"/>
    <property type="match status" value="1"/>
</dbReference>
<dbReference type="RefSeq" id="WP_125163808.1">
    <property type="nucleotide sequence ID" value="NZ_CP034234.1"/>
</dbReference>
<dbReference type="PANTHER" id="PTHR23090:SF9">
    <property type="entry name" value="GLUTAMINE-DEPENDENT NAD(+) SYNTHETASE"/>
    <property type="match status" value="1"/>
</dbReference>
<dbReference type="KEGG" id="eri:EEI45_01140"/>
<dbReference type="Pfam" id="PF02540">
    <property type="entry name" value="NAD_synthase"/>
    <property type="match status" value="1"/>
</dbReference>
<sequence>MKIAIAQLRVKANQPQENFEAIQAIVEESIGKADLVVFPELAVGGYLIGDRMNNQASIDEMMVYNDRIRCLSQEIGIVWGNLYQKEDKLYNAAFFAYQGEWVKRANHESEGVYTKHLLPNYGVFDDKRYFDPGNHNFGPFIFKGDRICIQICEDLWDDASDLKPTALMMQHSPDLMINISCSPWHKNKESMRLAEIKRQNLDIPFIYVNATGMQNNGKNVVLFDGGSMIVSPESVTYLDANFKQTLDLFDLNSQASNTPDDDDKMYHALISAIRYFDEEALPYGPKWIVGVSGGLDSSVSIALLVKALGKDRVVGVTMPSQFNRDITKNNAYHLSNVLGFKFLEIPIAAMTDATVESMAFGGYKDVQGLAFENVQARLRGHTLMTISSLENGVVMNNGNKIEVALGYATLYGDAIGALAILGDLTKMEVGMIGRTLNRIAGTEIVPQNLIPTEMEDRVDWEFAPSAELAQDQFDPMKWGYHDALVNALMHGQLEAILKSYLDQSIYKSELGKYLTSYGLENGKMFIDDLKWVLKTMNTAVYKRVQMPPIVMVSDCAFGTPYRESQYALHLTETELKLMNIIYNL</sequence>
<comment type="similarity">
    <text evidence="2 7">In the C-terminal section; belongs to the NAD synthetase family.</text>
</comment>
<dbReference type="CDD" id="cd00553">
    <property type="entry name" value="NAD_synthase"/>
    <property type="match status" value="1"/>
</dbReference>
<feature type="domain" description="CN hydrolase" evidence="9">
    <location>
        <begin position="1"/>
        <end position="253"/>
    </location>
</feature>
<keyword evidence="6 7" id="KW-0520">NAD</keyword>
<evidence type="ECO:0000256" key="5">
    <source>
        <dbReference type="ARBA" id="ARBA00022840"/>
    </source>
</evidence>
<organism evidence="10 11">
    <name type="scientific">Erysipelothrix piscisicarius</name>
    <dbReference type="NCBI Taxonomy" id="2485784"/>
    <lineage>
        <taxon>Bacteria</taxon>
        <taxon>Bacillati</taxon>
        <taxon>Bacillota</taxon>
        <taxon>Erysipelotrichia</taxon>
        <taxon>Erysipelotrichales</taxon>
        <taxon>Erysipelotrichaceae</taxon>
        <taxon>Erysipelothrix</taxon>
    </lineage>
</organism>
<dbReference type="Gene3D" id="3.60.110.10">
    <property type="entry name" value="Carbon-nitrogen hydrolase"/>
    <property type="match status" value="1"/>
</dbReference>
<dbReference type="InterPro" id="IPR003694">
    <property type="entry name" value="NAD_synthase"/>
</dbReference>
<dbReference type="GO" id="GO:0005737">
    <property type="term" value="C:cytoplasm"/>
    <property type="evidence" value="ECO:0007669"/>
    <property type="project" value="InterPro"/>
</dbReference>
<dbReference type="EC" id="6.3.5.1" evidence="7"/>
<dbReference type="SUPFAM" id="SSF56317">
    <property type="entry name" value="Carbon-nitrogen hydrolase"/>
    <property type="match status" value="1"/>
</dbReference>
<dbReference type="GO" id="GO:0005524">
    <property type="term" value="F:ATP binding"/>
    <property type="evidence" value="ECO:0007669"/>
    <property type="project" value="UniProtKB-UniRule"/>
</dbReference>
<comment type="similarity">
    <text evidence="8">Belongs to the NAD synthetase family.</text>
</comment>
<dbReference type="GO" id="GO:0003952">
    <property type="term" value="F:NAD+ synthase (glutamine-hydrolyzing) activity"/>
    <property type="evidence" value="ECO:0007669"/>
    <property type="project" value="UniProtKB-UniRule"/>
</dbReference>
<gene>
    <name evidence="10" type="primary">nadE</name>
    <name evidence="10" type="ORF">EEI45_01140</name>
</gene>
<keyword evidence="3 7" id="KW-0436">Ligase</keyword>
<name>A0A3Q8S6M4_9FIRM</name>
<comment type="pathway">
    <text evidence="1 7">Cofactor biosynthesis; NAD(+) biosynthesis; NAD(+) from deamido-NAD(+) (L-Gln route): step 1/1.</text>
</comment>
<evidence type="ECO:0000259" key="9">
    <source>
        <dbReference type="PROSITE" id="PS50263"/>
    </source>
</evidence>
<dbReference type="InterPro" id="IPR022310">
    <property type="entry name" value="NAD/GMP_synthase"/>
</dbReference>
<evidence type="ECO:0000256" key="4">
    <source>
        <dbReference type="ARBA" id="ARBA00022741"/>
    </source>
</evidence>
<dbReference type="InterPro" id="IPR036526">
    <property type="entry name" value="C-N_Hydrolase_sf"/>
</dbReference>
<dbReference type="CDD" id="cd07570">
    <property type="entry name" value="GAT_Gln-NAD-synth"/>
    <property type="match status" value="1"/>
</dbReference>
<dbReference type="GO" id="GO:0009435">
    <property type="term" value="P:NAD+ biosynthetic process"/>
    <property type="evidence" value="ECO:0007669"/>
    <property type="project" value="UniProtKB-UniRule"/>
</dbReference>
<dbReference type="PROSITE" id="PS50263">
    <property type="entry name" value="CN_HYDROLASE"/>
    <property type="match status" value="1"/>
</dbReference>
<evidence type="ECO:0000313" key="10">
    <source>
        <dbReference type="EMBL" id="AZK43588.1"/>
    </source>
</evidence>
<evidence type="ECO:0000256" key="6">
    <source>
        <dbReference type="ARBA" id="ARBA00023027"/>
    </source>
</evidence>
<dbReference type="Proteomes" id="UP000278804">
    <property type="component" value="Chromosome"/>
</dbReference>
<evidence type="ECO:0000256" key="3">
    <source>
        <dbReference type="ARBA" id="ARBA00022598"/>
    </source>
</evidence>
<evidence type="ECO:0000256" key="1">
    <source>
        <dbReference type="ARBA" id="ARBA00005188"/>
    </source>
</evidence>
<dbReference type="SUPFAM" id="SSF52402">
    <property type="entry name" value="Adenine nucleotide alpha hydrolases-like"/>
    <property type="match status" value="1"/>
</dbReference>
<comment type="catalytic activity">
    <reaction evidence="7">
        <text>deamido-NAD(+) + L-glutamine + ATP + H2O = L-glutamate + AMP + diphosphate + NAD(+) + H(+)</text>
        <dbReference type="Rhea" id="RHEA:24384"/>
        <dbReference type="ChEBI" id="CHEBI:15377"/>
        <dbReference type="ChEBI" id="CHEBI:15378"/>
        <dbReference type="ChEBI" id="CHEBI:29985"/>
        <dbReference type="ChEBI" id="CHEBI:30616"/>
        <dbReference type="ChEBI" id="CHEBI:33019"/>
        <dbReference type="ChEBI" id="CHEBI:57540"/>
        <dbReference type="ChEBI" id="CHEBI:58359"/>
        <dbReference type="ChEBI" id="CHEBI:58437"/>
        <dbReference type="ChEBI" id="CHEBI:456215"/>
        <dbReference type="EC" id="6.3.5.1"/>
    </reaction>
</comment>
<dbReference type="NCBIfam" id="TIGR00552">
    <property type="entry name" value="nadE"/>
    <property type="match status" value="1"/>
</dbReference>
<keyword evidence="4 7" id="KW-0547">Nucleotide-binding</keyword>